<evidence type="ECO:0000256" key="3">
    <source>
        <dbReference type="ARBA" id="ARBA00023012"/>
    </source>
</evidence>
<dbReference type="InterPro" id="IPR036890">
    <property type="entry name" value="HATPase_C_sf"/>
</dbReference>
<evidence type="ECO:0000256" key="2">
    <source>
        <dbReference type="ARBA" id="ARBA00022777"/>
    </source>
</evidence>
<dbReference type="EMBL" id="JABEZU010000002">
    <property type="protein sequence ID" value="NOV97223.1"/>
    <property type="molecule type" value="Genomic_DNA"/>
</dbReference>
<evidence type="ECO:0000313" key="7">
    <source>
        <dbReference type="Proteomes" id="UP000757540"/>
    </source>
</evidence>
<keyword evidence="3" id="KW-0902">Two-component regulatory system</keyword>
<dbReference type="PANTHER" id="PTHR24421">
    <property type="entry name" value="NITRATE/NITRITE SENSOR PROTEIN NARX-RELATED"/>
    <property type="match status" value="1"/>
</dbReference>
<proteinExistence type="predicted"/>
<dbReference type="InterPro" id="IPR011712">
    <property type="entry name" value="Sig_transdc_His_kin_sub3_dim/P"/>
</dbReference>
<accession>A0ABX2A326</accession>
<gene>
    <name evidence="6" type="ORF">HDG69_001798</name>
</gene>
<feature type="transmembrane region" description="Helical" evidence="4">
    <location>
        <begin position="129"/>
        <end position="152"/>
    </location>
</feature>
<keyword evidence="7" id="KW-1185">Reference proteome</keyword>
<keyword evidence="2 6" id="KW-0418">Kinase</keyword>
<feature type="domain" description="Signal transduction histidine kinase subgroup 3 dimerisation and phosphoacceptor" evidence="5">
    <location>
        <begin position="204"/>
        <end position="268"/>
    </location>
</feature>
<sequence length="396" mass="42476">MEPRPAAPRGATGAWQTSAASRASRRRFRRLNLTVMLPLFATVGSLLVARQAQTWGQVLVLVLGLLAALVAFERWTVGDLARVAIPCLAVSAAVWPYGVLMIDGGIQASYYSLAIVGSLVVPELPRHRVVAAVGLAVYVAGVGAWGVAAAGAFEASNLVAYVIVPTGLTVVVVSLRFPNKGFYDVMTELEEAREREADLAVVRERMRFASDLHDIQGHTLHVVKLKIALAQKLLATDTERAAQELRETYDLVGDTITQAKELAYGRRRPNLSAELENARNLLEAAGIHVRVDYPAGTDAQPGDLVAQVLRETTTNVLRHSRATLVHVAVTDHGITVVNDGVAVQEPPVLRGLELLARRVADSGGVLTAEQAGDRFRTAVDFSARYAGADRTEGGEG</sequence>
<dbReference type="RefSeq" id="WP_171783460.1">
    <property type="nucleotide sequence ID" value="NZ_BAAAML010000014.1"/>
</dbReference>
<feature type="transmembrane region" description="Helical" evidence="4">
    <location>
        <begin position="158"/>
        <end position="177"/>
    </location>
</feature>
<reference evidence="6 7" key="1">
    <citation type="submission" date="2020-05" db="EMBL/GenBank/DDBJ databases">
        <title>Genomic Encyclopedia of Type Strains, Phase III (KMG-III): the genomes of soil and plant-associated and newly described type strains.</title>
        <authorList>
            <person name="Whitman W."/>
        </authorList>
    </citation>
    <scope>NUCLEOTIDE SEQUENCE [LARGE SCALE GENOMIC DNA]</scope>
    <source>
        <strain evidence="6 7">KCTC 19046</strain>
    </source>
</reference>
<evidence type="ECO:0000256" key="1">
    <source>
        <dbReference type="ARBA" id="ARBA00022679"/>
    </source>
</evidence>
<evidence type="ECO:0000313" key="6">
    <source>
        <dbReference type="EMBL" id="NOV97223.1"/>
    </source>
</evidence>
<keyword evidence="4" id="KW-1133">Transmembrane helix</keyword>
<dbReference type="InterPro" id="IPR050482">
    <property type="entry name" value="Sensor_HK_TwoCompSys"/>
</dbReference>
<dbReference type="Gene3D" id="3.30.565.10">
    <property type="entry name" value="Histidine kinase-like ATPase, C-terminal domain"/>
    <property type="match status" value="1"/>
</dbReference>
<evidence type="ECO:0000256" key="4">
    <source>
        <dbReference type="SAM" id="Phobius"/>
    </source>
</evidence>
<evidence type="ECO:0000259" key="5">
    <source>
        <dbReference type="Pfam" id="PF07730"/>
    </source>
</evidence>
<dbReference type="GO" id="GO:0004673">
    <property type="term" value="F:protein histidine kinase activity"/>
    <property type="evidence" value="ECO:0007669"/>
    <property type="project" value="UniProtKB-EC"/>
</dbReference>
<dbReference type="Pfam" id="PF07730">
    <property type="entry name" value="HisKA_3"/>
    <property type="match status" value="1"/>
</dbReference>
<dbReference type="Gene3D" id="1.20.5.1930">
    <property type="match status" value="1"/>
</dbReference>
<keyword evidence="4" id="KW-0472">Membrane</keyword>
<name>A0ABX2A326_9MICO</name>
<dbReference type="PANTHER" id="PTHR24421:SF63">
    <property type="entry name" value="SENSOR HISTIDINE KINASE DESK"/>
    <property type="match status" value="1"/>
</dbReference>
<keyword evidence="4" id="KW-0812">Transmembrane</keyword>
<organism evidence="6 7">
    <name type="scientific">Isoptericola halotolerans</name>
    <dbReference type="NCBI Taxonomy" id="300560"/>
    <lineage>
        <taxon>Bacteria</taxon>
        <taxon>Bacillati</taxon>
        <taxon>Actinomycetota</taxon>
        <taxon>Actinomycetes</taxon>
        <taxon>Micrococcales</taxon>
        <taxon>Promicromonosporaceae</taxon>
        <taxon>Isoptericola</taxon>
    </lineage>
</organism>
<keyword evidence="1 6" id="KW-0808">Transferase</keyword>
<dbReference type="EC" id="2.7.13.3" evidence="6"/>
<feature type="transmembrane region" description="Helical" evidence="4">
    <location>
        <begin position="55"/>
        <end position="72"/>
    </location>
</feature>
<dbReference type="Proteomes" id="UP000757540">
    <property type="component" value="Unassembled WGS sequence"/>
</dbReference>
<protein>
    <submittedName>
        <fullName evidence="6">Two-component system sensor histidine kinase DesK</fullName>
        <ecNumber evidence="6">2.7.13.3</ecNumber>
    </submittedName>
</protein>
<feature type="transmembrane region" description="Helical" evidence="4">
    <location>
        <begin position="31"/>
        <end position="49"/>
    </location>
</feature>
<feature type="transmembrane region" description="Helical" evidence="4">
    <location>
        <begin position="79"/>
        <end position="98"/>
    </location>
</feature>
<comment type="caution">
    <text evidence="6">The sequence shown here is derived from an EMBL/GenBank/DDBJ whole genome shotgun (WGS) entry which is preliminary data.</text>
</comment>